<evidence type="ECO:0000313" key="3">
    <source>
        <dbReference type="Proteomes" id="UP000314294"/>
    </source>
</evidence>
<gene>
    <name evidence="2" type="ORF">EYF80_012106</name>
</gene>
<evidence type="ECO:0000256" key="1">
    <source>
        <dbReference type="SAM" id="MobiDB-lite"/>
    </source>
</evidence>
<dbReference type="AlphaFoldDB" id="A0A4Z2IJ08"/>
<dbReference type="EMBL" id="SRLO01000080">
    <property type="protein sequence ID" value="TNN77808.1"/>
    <property type="molecule type" value="Genomic_DNA"/>
</dbReference>
<comment type="caution">
    <text evidence="2">The sequence shown here is derived from an EMBL/GenBank/DDBJ whole genome shotgun (WGS) entry which is preliminary data.</text>
</comment>
<dbReference type="Proteomes" id="UP000314294">
    <property type="component" value="Unassembled WGS sequence"/>
</dbReference>
<feature type="region of interest" description="Disordered" evidence="1">
    <location>
        <begin position="52"/>
        <end position="88"/>
    </location>
</feature>
<name>A0A4Z2IJ08_9TELE</name>
<reference evidence="2 3" key="1">
    <citation type="submission" date="2019-03" db="EMBL/GenBank/DDBJ databases">
        <title>First draft genome of Liparis tanakae, snailfish: a comprehensive survey of snailfish specific genes.</title>
        <authorList>
            <person name="Kim W."/>
            <person name="Song I."/>
            <person name="Jeong J.-H."/>
            <person name="Kim D."/>
            <person name="Kim S."/>
            <person name="Ryu S."/>
            <person name="Song J.Y."/>
            <person name="Lee S.K."/>
        </authorList>
    </citation>
    <scope>NUCLEOTIDE SEQUENCE [LARGE SCALE GENOMIC DNA]</scope>
    <source>
        <tissue evidence="2">Muscle</tissue>
    </source>
</reference>
<sequence>MNQRRPETCAQTLIPLRSSRDLIPVLRSSRVLIPVLRSSRVLIPVLRFPHTGADRRASRVARAPSEAPPPPHAQELPTHVGEFHTCQH</sequence>
<protein>
    <submittedName>
        <fullName evidence="2">Uncharacterized protein</fullName>
    </submittedName>
</protein>
<keyword evidence="3" id="KW-1185">Reference proteome</keyword>
<evidence type="ECO:0000313" key="2">
    <source>
        <dbReference type="EMBL" id="TNN77808.1"/>
    </source>
</evidence>
<accession>A0A4Z2IJ08</accession>
<proteinExistence type="predicted"/>
<organism evidence="2 3">
    <name type="scientific">Liparis tanakae</name>
    <name type="common">Tanaka's snailfish</name>
    <dbReference type="NCBI Taxonomy" id="230148"/>
    <lineage>
        <taxon>Eukaryota</taxon>
        <taxon>Metazoa</taxon>
        <taxon>Chordata</taxon>
        <taxon>Craniata</taxon>
        <taxon>Vertebrata</taxon>
        <taxon>Euteleostomi</taxon>
        <taxon>Actinopterygii</taxon>
        <taxon>Neopterygii</taxon>
        <taxon>Teleostei</taxon>
        <taxon>Neoteleostei</taxon>
        <taxon>Acanthomorphata</taxon>
        <taxon>Eupercaria</taxon>
        <taxon>Perciformes</taxon>
        <taxon>Cottioidei</taxon>
        <taxon>Cottales</taxon>
        <taxon>Liparidae</taxon>
        <taxon>Liparis</taxon>
    </lineage>
</organism>